<name>A0ABW3JS22_9FLAO</name>
<evidence type="ECO:0000313" key="1">
    <source>
        <dbReference type="EMBL" id="MFD0992361.1"/>
    </source>
</evidence>
<reference evidence="2" key="1">
    <citation type="journal article" date="2019" name="Int. J. Syst. Evol. Microbiol.">
        <title>The Global Catalogue of Microorganisms (GCM) 10K type strain sequencing project: providing services to taxonomists for standard genome sequencing and annotation.</title>
        <authorList>
            <consortium name="The Broad Institute Genomics Platform"/>
            <consortium name="The Broad Institute Genome Sequencing Center for Infectious Disease"/>
            <person name="Wu L."/>
            <person name="Ma J."/>
        </authorList>
    </citation>
    <scope>NUCLEOTIDE SEQUENCE [LARGE SCALE GENOMIC DNA]</scope>
    <source>
        <strain evidence="2">CCUG 60527</strain>
    </source>
</reference>
<sequence length="132" mass="15145">MKLVFIAQPYHSMQCGQACLAMITQSSLLEVIQETGKHWSTHIKNDLQKYLDSHGYTTELVDKIDVDFQEIPNNSIVRICYPNETGHFVVKADNVFYDPSVGIVQAYQCYVKVTHYLTYAKNKKKPSKVIGW</sequence>
<dbReference type="Gene3D" id="3.90.70.10">
    <property type="entry name" value="Cysteine proteinases"/>
    <property type="match status" value="1"/>
</dbReference>
<proteinExistence type="predicted"/>
<dbReference type="Proteomes" id="UP001597062">
    <property type="component" value="Unassembled WGS sequence"/>
</dbReference>
<protein>
    <recommendedName>
        <fullName evidence="3">Peptidase C39 domain-containing protein</fullName>
    </recommendedName>
</protein>
<dbReference type="RefSeq" id="WP_386105573.1">
    <property type="nucleotide sequence ID" value="NZ_JBHTJR010000022.1"/>
</dbReference>
<evidence type="ECO:0000313" key="2">
    <source>
        <dbReference type="Proteomes" id="UP001597062"/>
    </source>
</evidence>
<keyword evidence="2" id="KW-1185">Reference proteome</keyword>
<gene>
    <name evidence="1" type="ORF">ACFQ1U_04020</name>
</gene>
<evidence type="ECO:0008006" key="3">
    <source>
        <dbReference type="Google" id="ProtNLM"/>
    </source>
</evidence>
<accession>A0ABW3JS22</accession>
<comment type="caution">
    <text evidence="1">The sequence shown here is derived from an EMBL/GenBank/DDBJ whole genome shotgun (WGS) entry which is preliminary data.</text>
</comment>
<organism evidence="1 2">
    <name type="scientific">Tenacibaculum geojense</name>
    <dbReference type="NCBI Taxonomy" id="915352"/>
    <lineage>
        <taxon>Bacteria</taxon>
        <taxon>Pseudomonadati</taxon>
        <taxon>Bacteroidota</taxon>
        <taxon>Flavobacteriia</taxon>
        <taxon>Flavobacteriales</taxon>
        <taxon>Flavobacteriaceae</taxon>
        <taxon>Tenacibaculum</taxon>
    </lineage>
</organism>
<dbReference type="EMBL" id="JBHTJR010000022">
    <property type="protein sequence ID" value="MFD0992361.1"/>
    <property type="molecule type" value="Genomic_DNA"/>
</dbReference>